<dbReference type="EMBL" id="JACHJT010000001">
    <property type="protein sequence ID" value="MBB4933305.1"/>
    <property type="molecule type" value="Genomic_DNA"/>
</dbReference>
<dbReference type="PANTHER" id="PTHR34353">
    <property type="entry name" value="CRISPR-ASSOCIATED ENDONUCLEASE CAS1 1"/>
    <property type="match status" value="1"/>
</dbReference>
<accession>A0A7W7RJY1</accession>
<dbReference type="GO" id="GO:0016787">
    <property type="term" value="F:hydrolase activity"/>
    <property type="evidence" value="ECO:0007669"/>
    <property type="project" value="UniProtKB-KW"/>
</dbReference>
<name>A0A7W7RJY1_9ACTN</name>
<dbReference type="InterPro" id="IPR042206">
    <property type="entry name" value="CRISPR-assoc_Cas1_C"/>
</dbReference>
<comment type="similarity">
    <text evidence="8">Belongs to the CRISPR-associated endonuclease Cas1 family.</text>
</comment>
<keyword evidence="5 8" id="KW-0460">Magnesium</keyword>
<dbReference type="CDD" id="cd09719">
    <property type="entry name" value="Cas1_I-E"/>
    <property type="match status" value="1"/>
</dbReference>
<reference evidence="9 10" key="1">
    <citation type="submission" date="2020-08" db="EMBL/GenBank/DDBJ databases">
        <title>Sequencing the genomes of 1000 actinobacteria strains.</title>
        <authorList>
            <person name="Klenk H.-P."/>
        </authorList>
    </citation>
    <scope>NUCLEOTIDE SEQUENCE [LARGE SCALE GENOMIC DNA]</scope>
    <source>
        <strain evidence="9 10">DSM 102030</strain>
    </source>
</reference>
<feature type="binding site" evidence="8">
    <location>
        <position position="147"/>
    </location>
    <ligand>
        <name>Mn(2+)</name>
        <dbReference type="ChEBI" id="CHEBI:29035"/>
    </ligand>
</feature>
<dbReference type="Proteomes" id="UP000523007">
    <property type="component" value="Unassembled WGS sequence"/>
</dbReference>
<dbReference type="InterPro" id="IPR019851">
    <property type="entry name" value="CRISPR-assoc_Cas1_ECOLI"/>
</dbReference>
<keyword evidence="7 8" id="KW-0238">DNA-binding</keyword>
<dbReference type="InterPro" id="IPR042211">
    <property type="entry name" value="CRISPR-assoc_Cas1_N"/>
</dbReference>
<keyword evidence="6 8" id="KW-0051">Antiviral defense</keyword>
<feature type="binding site" evidence="8">
    <location>
        <position position="227"/>
    </location>
    <ligand>
        <name>Mn(2+)</name>
        <dbReference type="ChEBI" id="CHEBI:29035"/>
    </ligand>
</feature>
<evidence type="ECO:0000256" key="5">
    <source>
        <dbReference type="ARBA" id="ARBA00022842"/>
    </source>
</evidence>
<comment type="caution">
    <text evidence="9">The sequence shown here is derived from an EMBL/GenBank/DDBJ whole genome shotgun (WGS) entry which is preliminary data.</text>
</comment>
<organism evidence="9 10">
    <name type="scientific">Lipingzhangella halophila</name>
    <dbReference type="NCBI Taxonomy" id="1783352"/>
    <lineage>
        <taxon>Bacteria</taxon>
        <taxon>Bacillati</taxon>
        <taxon>Actinomycetota</taxon>
        <taxon>Actinomycetes</taxon>
        <taxon>Streptosporangiales</taxon>
        <taxon>Nocardiopsidaceae</taxon>
        <taxon>Lipingzhangella</taxon>
    </lineage>
</organism>
<evidence type="ECO:0000256" key="6">
    <source>
        <dbReference type="ARBA" id="ARBA00023118"/>
    </source>
</evidence>
<dbReference type="AlphaFoldDB" id="A0A7W7RJY1"/>
<dbReference type="GO" id="GO:0004520">
    <property type="term" value="F:DNA endonuclease activity"/>
    <property type="evidence" value="ECO:0007669"/>
    <property type="project" value="InterPro"/>
</dbReference>
<comment type="function">
    <text evidence="8">CRISPR (clustered regularly interspaced short palindromic repeat), is an adaptive immune system that provides protection against mobile genetic elements (viruses, transposable elements and conjugative plasmids). CRISPR clusters contain spacers, sequences complementary to antecedent mobile elements, and target invading nucleic acids. CRISPR clusters are transcribed and processed into CRISPR RNA (crRNA). Acts as a dsDNA endonuclease. Involved in the integration of spacer DNA into the CRISPR cassette.</text>
</comment>
<keyword evidence="10" id="KW-1185">Reference proteome</keyword>
<dbReference type="GO" id="GO:0046872">
    <property type="term" value="F:metal ion binding"/>
    <property type="evidence" value="ECO:0007669"/>
    <property type="project" value="UniProtKB-UniRule"/>
</dbReference>
<proteinExistence type="inferred from homology"/>
<dbReference type="Gene3D" id="1.20.120.920">
    <property type="entry name" value="CRISPR-associated endonuclease Cas1, C-terminal domain"/>
    <property type="match status" value="1"/>
</dbReference>
<dbReference type="PANTHER" id="PTHR34353:SF3">
    <property type="entry name" value="CRISPR-ASSOCIATED ENDONUCLEASE CAS1"/>
    <property type="match status" value="1"/>
</dbReference>
<dbReference type="GO" id="GO:0003677">
    <property type="term" value="F:DNA binding"/>
    <property type="evidence" value="ECO:0007669"/>
    <property type="project" value="UniProtKB-KW"/>
</dbReference>
<dbReference type="InterPro" id="IPR050646">
    <property type="entry name" value="Cas1"/>
</dbReference>
<dbReference type="InterPro" id="IPR033641">
    <property type="entry name" value="Cas1_I-E"/>
</dbReference>
<evidence type="ECO:0000256" key="2">
    <source>
        <dbReference type="ARBA" id="ARBA00022723"/>
    </source>
</evidence>
<sequence>MATVGRRPASAPRELTRVGERLSFVYLERCTVHRDANAITAEDAEGTTHIPSATIGTLLLGPGTRVTHQAMSVLGESGAGVVWVGEHGVRFYAGGRSLTRSAALVEAQARAWANRGTRLDVARAMYRMRFPDEDPAGLTRQQLLGREGTRVKEFYRKEAARVGIPWQGRLFSPGDFDSGDPPNQAITAAAQCVYGIAQAVVAAMGCAPGLGFVHSGHELSFVLDVADLYKTEVGIPAAFDAAAESPEEVGARTRRAVRDRVNEVGLLDRCVRDIKALLLTEGDDTDVTNDAPDRVGLQTDRGPDVESGRNYAEGVIW</sequence>
<comment type="subunit">
    <text evidence="8">Homodimer, forms a heterotetramer with a Cas2 homodimer.</text>
</comment>
<dbReference type="HAMAP" id="MF_01470">
    <property type="entry name" value="Cas1"/>
    <property type="match status" value="1"/>
</dbReference>
<keyword evidence="1 8" id="KW-0540">Nuclease</keyword>
<dbReference type="GO" id="GO:0051607">
    <property type="term" value="P:defense response to virus"/>
    <property type="evidence" value="ECO:0007669"/>
    <property type="project" value="UniProtKB-UniRule"/>
</dbReference>
<dbReference type="Gene3D" id="3.100.10.20">
    <property type="entry name" value="CRISPR-associated endonuclease Cas1, N-terminal domain"/>
    <property type="match status" value="1"/>
</dbReference>
<evidence type="ECO:0000256" key="3">
    <source>
        <dbReference type="ARBA" id="ARBA00022759"/>
    </source>
</evidence>
<dbReference type="InterPro" id="IPR002729">
    <property type="entry name" value="CRISPR-assoc_Cas1"/>
</dbReference>
<evidence type="ECO:0000313" key="9">
    <source>
        <dbReference type="EMBL" id="MBB4933305.1"/>
    </source>
</evidence>
<comment type="cofactor">
    <cofactor evidence="8">
        <name>Mg(2+)</name>
        <dbReference type="ChEBI" id="CHEBI:18420"/>
    </cofactor>
    <cofactor evidence="8">
        <name>Mn(2+)</name>
        <dbReference type="ChEBI" id="CHEBI:29035"/>
    </cofactor>
</comment>
<dbReference type="EC" id="3.1.-.-" evidence="8"/>
<dbReference type="RefSeq" id="WP_184580933.1">
    <property type="nucleotide sequence ID" value="NZ_JACHJT010000001.1"/>
</dbReference>
<protein>
    <recommendedName>
        <fullName evidence="8">CRISPR-associated endonuclease Cas1</fullName>
        <ecNumber evidence="8">3.1.-.-</ecNumber>
    </recommendedName>
</protein>
<keyword evidence="4 8" id="KW-0378">Hydrolase</keyword>
<dbReference type="GO" id="GO:0043571">
    <property type="term" value="P:maintenance of CRISPR repeat elements"/>
    <property type="evidence" value="ECO:0007669"/>
    <property type="project" value="UniProtKB-UniRule"/>
</dbReference>
<dbReference type="Pfam" id="PF01867">
    <property type="entry name" value="Cas_Cas1"/>
    <property type="match status" value="1"/>
</dbReference>
<evidence type="ECO:0000256" key="1">
    <source>
        <dbReference type="ARBA" id="ARBA00022722"/>
    </source>
</evidence>
<evidence type="ECO:0000313" key="10">
    <source>
        <dbReference type="Proteomes" id="UP000523007"/>
    </source>
</evidence>
<gene>
    <name evidence="8" type="primary">cas1</name>
    <name evidence="9" type="ORF">F4561_004125</name>
</gene>
<evidence type="ECO:0000256" key="8">
    <source>
        <dbReference type="HAMAP-Rule" id="MF_01470"/>
    </source>
</evidence>
<evidence type="ECO:0000256" key="4">
    <source>
        <dbReference type="ARBA" id="ARBA00022801"/>
    </source>
</evidence>
<keyword evidence="8" id="KW-0464">Manganese</keyword>
<keyword evidence="3 8" id="KW-0255">Endonuclease</keyword>
<feature type="binding site" evidence="8">
    <location>
        <position position="214"/>
    </location>
    <ligand>
        <name>Mn(2+)</name>
        <dbReference type="ChEBI" id="CHEBI:29035"/>
    </ligand>
</feature>
<keyword evidence="2 8" id="KW-0479">Metal-binding</keyword>
<evidence type="ECO:0000256" key="7">
    <source>
        <dbReference type="ARBA" id="ARBA00023125"/>
    </source>
</evidence>
<dbReference type="NCBIfam" id="TIGR03638">
    <property type="entry name" value="cas1_ECOLI"/>
    <property type="match status" value="1"/>
</dbReference>